<feature type="region of interest" description="Disordered" evidence="2">
    <location>
        <begin position="696"/>
        <end position="732"/>
    </location>
</feature>
<comment type="caution">
    <text evidence="3">The sequence shown here is derived from an EMBL/GenBank/DDBJ whole genome shotgun (WGS) entry which is preliminary data.</text>
</comment>
<evidence type="ECO:0000313" key="3">
    <source>
        <dbReference type="EMBL" id="MBL3611234.1"/>
    </source>
</evidence>
<dbReference type="NCBIfam" id="TIGR02601">
    <property type="entry name" value="autotrns_rpt"/>
    <property type="match status" value="2"/>
</dbReference>
<feature type="non-terminal residue" evidence="3">
    <location>
        <position position="732"/>
    </location>
</feature>
<organism evidence="3 4">
    <name type="scientific">Rhodovulum sulfidophilum</name>
    <name type="common">Rhodobacter sulfidophilus</name>
    <dbReference type="NCBI Taxonomy" id="35806"/>
    <lineage>
        <taxon>Bacteria</taxon>
        <taxon>Pseudomonadati</taxon>
        <taxon>Pseudomonadota</taxon>
        <taxon>Alphaproteobacteria</taxon>
        <taxon>Rhodobacterales</taxon>
        <taxon>Paracoccaceae</taxon>
        <taxon>Rhodovulum</taxon>
    </lineage>
</organism>
<evidence type="ECO:0000313" key="4">
    <source>
        <dbReference type="Proteomes" id="UP000604473"/>
    </source>
</evidence>
<dbReference type="InterPro" id="IPR011050">
    <property type="entry name" value="Pectin_lyase_fold/virulence"/>
</dbReference>
<accession>A0ABS1RYR9</accession>
<name>A0ABS1RYR9_RHOSU</name>
<feature type="region of interest" description="Disordered" evidence="2">
    <location>
        <begin position="24"/>
        <end position="46"/>
    </location>
</feature>
<sequence length="732" mass="69758">MAAGLTLGAAAAGADTFHWNGTAEDGFWANPENWQDAMGDPIEGDAPGLDGMPVGIVLGEAATGTIGLEARRATLSALELTDNSGTALTDGTLAFSLPDGASGTAARLTVAGSGDFMGESLAFDLEDDLLVEASVDTGLAGNISGTGALRLRAAGDSEITLSGTNSQTGGTVIEAGTVVATGGEALSEDGAVTLAGGIDGRAASVLRIEQDETVGGLASAEGARGGLELADGSLTVSGGPASSFGLGISGSGGLTVRDGADLTLAAANSYEGGTVVSGGALSVTAGGSLGSGDVSVADGSLLTYGAAFGADQTVTLGDGGLWALAGDETVRGLAGTGTADLGGNRLDIALPGTEPLAFGGRLKGGTDSLLALTGGGEYMLTGSLADYRGGFRVEAGRLGLSDAGGALNDNALTLAGGTLVADLENAFGGTIATEAGSTSTITAATGTTLSLTGGMALAGDLSFTAEGEDAEIGLKMASVTLQEGVSLGFDRARFKIGSEAAAGVFAADGGTRLGAEAVLDLAGHDVGIAALTGSGRILTDSGDAVLGLGDGTDFGGVLADGAAGRLSLETDGTVRLTGDNSLTGGTSVNGGSLTLAGGGTLGDIEIASAGRFVLEDGSAGSVVNSGTGSSNAGTIAALTQKAGSFANSGTVSGATSVEGGDLSNTGTLSGDVSVSGGALSSSGSIGGKLDVTGGTATNSGRVGGKSSVGSGGVLVSEGGRFGDDLTIEGDTG</sequence>
<evidence type="ECO:0000256" key="2">
    <source>
        <dbReference type="SAM" id="MobiDB-lite"/>
    </source>
</evidence>
<dbReference type="SUPFAM" id="SSF51126">
    <property type="entry name" value="Pectin lyase-like"/>
    <property type="match status" value="1"/>
</dbReference>
<dbReference type="Proteomes" id="UP000604473">
    <property type="component" value="Unassembled WGS sequence"/>
</dbReference>
<keyword evidence="1" id="KW-0732">Signal</keyword>
<protein>
    <submittedName>
        <fullName evidence="3">Autotransporter-associated beta strand repeat-containing protein</fullName>
    </submittedName>
</protein>
<dbReference type="EMBL" id="JAESJJ010000057">
    <property type="protein sequence ID" value="MBL3611234.1"/>
    <property type="molecule type" value="Genomic_DNA"/>
</dbReference>
<dbReference type="RefSeq" id="WP_237399140.1">
    <property type="nucleotide sequence ID" value="NZ_JAESJJ010000057.1"/>
</dbReference>
<keyword evidence="4" id="KW-1185">Reference proteome</keyword>
<dbReference type="InterPro" id="IPR013425">
    <property type="entry name" value="Autotrns_rpt"/>
</dbReference>
<dbReference type="Pfam" id="PF12951">
    <property type="entry name" value="PATR"/>
    <property type="match status" value="4"/>
</dbReference>
<reference evidence="3 4" key="1">
    <citation type="submission" date="2021-01" db="EMBL/GenBank/DDBJ databases">
        <title>Draft genomes of Rhodovulum sulfidophilum.</title>
        <authorList>
            <person name="Guzman M.S."/>
        </authorList>
    </citation>
    <scope>NUCLEOTIDE SEQUENCE [LARGE SCALE GENOMIC DNA]</scope>
    <source>
        <strain evidence="3 4">AB35</strain>
    </source>
</reference>
<feature type="compositionally biased region" description="Low complexity" evidence="2">
    <location>
        <begin position="704"/>
        <end position="718"/>
    </location>
</feature>
<proteinExistence type="predicted"/>
<evidence type="ECO:0000256" key="1">
    <source>
        <dbReference type="ARBA" id="ARBA00022729"/>
    </source>
</evidence>
<gene>
    <name evidence="3" type="ORF">JMM60_21165</name>
</gene>